<dbReference type="EMBL" id="CP022657">
    <property type="protein sequence ID" value="ASS75183.1"/>
    <property type="molecule type" value="Genomic_DNA"/>
</dbReference>
<evidence type="ECO:0000313" key="2">
    <source>
        <dbReference type="EMBL" id="ASS75183.1"/>
    </source>
</evidence>
<dbReference type="OrthoDB" id="9790012at2"/>
<evidence type="ECO:0000259" key="1">
    <source>
        <dbReference type="Pfam" id="PF08823"/>
    </source>
</evidence>
<accession>A0A223D180</accession>
<name>A0A223D180_9BACL</name>
<dbReference type="RefSeq" id="WP_094236432.1">
    <property type="nucleotide sequence ID" value="NZ_CP022657.1"/>
</dbReference>
<dbReference type="Pfam" id="PF08823">
    <property type="entry name" value="PG_binding_2"/>
    <property type="match status" value="1"/>
</dbReference>
<dbReference type="InterPro" id="IPR029055">
    <property type="entry name" value="Ntn_hydrolases_N"/>
</dbReference>
<proteinExistence type="predicted"/>
<feature type="domain" description="Putative peptidoglycan binding" evidence="1">
    <location>
        <begin position="216"/>
        <end position="287"/>
    </location>
</feature>
<dbReference type="InterPro" id="IPR010430">
    <property type="entry name" value="DUF1028"/>
</dbReference>
<reference evidence="2 3" key="1">
    <citation type="journal article" date="2015" name="Int. J. Syst. Evol. Microbiol.">
        <title>Tumebacillus algifaecis sp. nov., isolated from decomposing algal scum.</title>
        <authorList>
            <person name="Wu Y.F."/>
            <person name="Zhang B."/>
            <person name="Xing P."/>
            <person name="Wu Q.L."/>
            <person name="Liu S.J."/>
        </authorList>
    </citation>
    <scope>NUCLEOTIDE SEQUENCE [LARGE SCALE GENOMIC DNA]</scope>
    <source>
        <strain evidence="2 3">THMBR28</strain>
    </source>
</reference>
<keyword evidence="3" id="KW-1185">Reference proteome</keyword>
<protein>
    <recommendedName>
        <fullName evidence="1">Putative peptidoglycan binding domain-containing protein</fullName>
    </recommendedName>
</protein>
<dbReference type="PANTHER" id="PTHR39328">
    <property type="entry name" value="BLL2871 PROTEIN"/>
    <property type="match status" value="1"/>
</dbReference>
<organism evidence="2 3">
    <name type="scientific">Tumebacillus algifaecis</name>
    <dbReference type="NCBI Taxonomy" id="1214604"/>
    <lineage>
        <taxon>Bacteria</taxon>
        <taxon>Bacillati</taxon>
        <taxon>Bacillota</taxon>
        <taxon>Bacilli</taxon>
        <taxon>Bacillales</taxon>
        <taxon>Alicyclobacillaceae</taxon>
        <taxon>Tumebacillus</taxon>
    </lineage>
</organism>
<dbReference type="PANTHER" id="PTHR39328:SF1">
    <property type="entry name" value="BLL2871 PROTEIN"/>
    <property type="match status" value="1"/>
</dbReference>
<dbReference type="Proteomes" id="UP000214688">
    <property type="component" value="Chromosome"/>
</dbReference>
<evidence type="ECO:0000313" key="3">
    <source>
        <dbReference type="Proteomes" id="UP000214688"/>
    </source>
</evidence>
<dbReference type="Gene3D" id="3.60.20.10">
    <property type="entry name" value="Glutamine Phosphoribosylpyrophosphate, subunit 1, domain 1"/>
    <property type="match status" value="1"/>
</dbReference>
<dbReference type="SUPFAM" id="SSF56235">
    <property type="entry name" value="N-terminal nucleophile aminohydrolases (Ntn hydrolases)"/>
    <property type="match status" value="1"/>
</dbReference>
<dbReference type="AlphaFoldDB" id="A0A223D180"/>
<gene>
    <name evidence="2" type="ORF">CIG75_09440</name>
</gene>
<dbReference type="KEGG" id="tab:CIG75_09440"/>
<sequence>MRSDRLIHTFSIVACDPQTGEIGVAVASKFLAVGSIVPWAKANVGAVATQSWANTGFGPDGLKLLAEGKTARETLELLLEGDEDRDYRQVGIVDRHGNAAAFTGKKCHDYAFHHIGEGFTCQGNLLAGPEVLDAMAISFQYAKGDLADRLLAALIAGDEAGGDKRGKQGAALYVVKEKGAYDGHIDRYVDLRVDDHSSPTYELKRLLNLHRLYMGETDPSKLRPIEGEVLVELVGHLTRFDFLKADSEFTSYDETVKKALQDYCAVENFDTRWREDGQIDEEILAFMRTK</sequence>
<dbReference type="InterPro" id="IPR014927">
    <property type="entry name" value="PG-bd_2"/>
</dbReference>
<dbReference type="Pfam" id="PF06267">
    <property type="entry name" value="DUF1028"/>
    <property type="match status" value="1"/>
</dbReference>